<proteinExistence type="predicted"/>
<dbReference type="Proteomes" id="UP000031671">
    <property type="component" value="Unassembled WGS sequence"/>
</dbReference>
<comment type="caution">
    <text evidence="1">The sequence shown here is derived from an EMBL/GenBank/DDBJ whole genome shotgun (WGS) entry which is preliminary data.</text>
</comment>
<name>A0A0B8NTD7_9VIBR</name>
<keyword evidence="2" id="KW-1185">Reference proteome</keyword>
<gene>
    <name evidence="1" type="ORF">JCM19231_2272</name>
</gene>
<reference evidence="1 2" key="1">
    <citation type="submission" date="2015-01" db="EMBL/GenBank/DDBJ databases">
        <title>Vibrio sp. C1 JCM 19231 whole genome shotgun sequence.</title>
        <authorList>
            <person name="Sawabe T."/>
            <person name="Meirelles P."/>
            <person name="Feng G."/>
            <person name="Sayaka M."/>
            <person name="Hattori M."/>
            <person name="Ohkuma M."/>
        </authorList>
    </citation>
    <scope>NUCLEOTIDE SEQUENCE [LARGE SCALE GENOMIC DNA]</scope>
    <source>
        <strain evidence="2">JCM 19231</strain>
    </source>
</reference>
<sequence length="79" mass="8260">MRKLVIAVLVMLGIAGCSNSPRMGQSVAYLKAEQVYNPNATKENMGLVPEGSGERAQTAIEGYNKGASKNIAIGSGFSN</sequence>
<evidence type="ECO:0000313" key="1">
    <source>
        <dbReference type="EMBL" id="GAM54383.1"/>
    </source>
</evidence>
<evidence type="ECO:0000313" key="2">
    <source>
        <dbReference type="Proteomes" id="UP000031671"/>
    </source>
</evidence>
<evidence type="ECO:0008006" key="3">
    <source>
        <dbReference type="Google" id="ProtNLM"/>
    </source>
</evidence>
<accession>A0A0B8NTD7</accession>
<dbReference type="AlphaFoldDB" id="A0A0B8NTD7"/>
<dbReference type="RefSeq" id="WP_261834878.1">
    <property type="nucleotide sequence ID" value="NZ_AP024881.1"/>
</dbReference>
<dbReference type="PROSITE" id="PS51257">
    <property type="entry name" value="PROKAR_LIPOPROTEIN"/>
    <property type="match status" value="1"/>
</dbReference>
<organism evidence="1 2">
    <name type="scientific">Vibrio ishigakensis</name>
    <dbReference type="NCBI Taxonomy" id="1481914"/>
    <lineage>
        <taxon>Bacteria</taxon>
        <taxon>Pseudomonadati</taxon>
        <taxon>Pseudomonadota</taxon>
        <taxon>Gammaproteobacteria</taxon>
        <taxon>Vibrionales</taxon>
        <taxon>Vibrionaceae</taxon>
        <taxon>Vibrio</taxon>
    </lineage>
</organism>
<protein>
    <recommendedName>
        <fullName evidence="3">Lipoprotein</fullName>
    </recommendedName>
</protein>
<reference evidence="1 2" key="2">
    <citation type="submission" date="2015-01" db="EMBL/GenBank/DDBJ databases">
        <authorList>
            <consortium name="NBRP consortium"/>
            <person name="Sawabe T."/>
            <person name="Meirelles P."/>
            <person name="Feng G."/>
            <person name="Sayaka M."/>
            <person name="Hattori M."/>
            <person name="Ohkuma M."/>
        </authorList>
    </citation>
    <scope>NUCLEOTIDE SEQUENCE [LARGE SCALE GENOMIC DNA]</scope>
    <source>
        <strain evidence="2">JCM 19231</strain>
    </source>
</reference>
<dbReference type="EMBL" id="BBRZ01000003">
    <property type="protein sequence ID" value="GAM54383.1"/>
    <property type="molecule type" value="Genomic_DNA"/>
</dbReference>